<dbReference type="Proteomes" id="UP000294535">
    <property type="component" value="Unassembled WGS sequence"/>
</dbReference>
<reference evidence="1 2" key="1">
    <citation type="submission" date="2019-03" db="EMBL/GenBank/DDBJ databases">
        <title>Genomic Encyclopedia of Type Strains, Phase III (KMG-III): the genomes of soil and plant-associated and newly described type strains.</title>
        <authorList>
            <person name="Whitman W."/>
        </authorList>
    </citation>
    <scope>NUCLEOTIDE SEQUENCE [LARGE SCALE GENOMIC DNA]</scope>
    <source>
        <strain evidence="1 2">CECT 8446</strain>
    </source>
</reference>
<dbReference type="Gene3D" id="1.10.10.10">
    <property type="entry name" value="Winged helix-like DNA-binding domain superfamily/Winged helix DNA-binding domain"/>
    <property type="match status" value="1"/>
</dbReference>
<dbReference type="RefSeq" id="WP_133551439.1">
    <property type="nucleotide sequence ID" value="NZ_SNYF01000002.1"/>
</dbReference>
<sequence length="129" mass="15257">MENQHQSHQPVRHFSESFKQEKVREIERNLTTVMEVSKVYGVTRAAVYKWLYKYSVHRKKQIRQIIELMSDTRKIQELERLVGQKQILLEFREKQIEIAEEMYKIDIKKKLGTSPSNVLGPTGKNTPGK</sequence>
<protein>
    <submittedName>
        <fullName evidence="1">Transposase</fullName>
    </submittedName>
</protein>
<proteinExistence type="predicted"/>
<accession>A0A4V3D2P5</accession>
<organism evidence="1 2">
    <name type="scientific">Algoriphagus boseongensis</name>
    <dbReference type="NCBI Taxonomy" id="1442587"/>
    <lineage>
        <taxon>Bacteria</taxon>
        <taxon>Pseudomonadati</taxon>
        <taxon>Bacteroidota</taxon>
        <taxon>Cytophagia</taxon>
        <taxon>Cytophagales</taxon>
        <taxon>Cyclobacteriaceae</taxon>
        <taxon>Algoriphagus</taxon>
    </lineage>
</organism>
<dbReference type="GO" id="GO:0004803">
    <property type="term" value="F:transposase activity"/>
    <property type="evidence" value="ECO:0007669"/>
    <property type="project" value="InterPro"/>
</dbReference>
<dbReference type="InterPro" id="IPR036388">
    <property type="entry name" value="WH-like_DNA-bd_sf"/>
</dbReference>
<dbReference type="SUPFAM" id="SSF46689">
    <property type="entry name" value="Homeodomain-like"/>
    <property type="match status" value="1"/>
</dbReference>
<dbReference type="EMBL" id="SNYF01000002">
    <property type="protein sequence ID" value="TDQ20129.1"/>
    <property type="molecule type" value="Genomic_DNA"/>
</dbReference>
<evidence type="ECO:0000313" key="2">
    <source>
        <dbReference type="Proteomes" id="UP000294535"/>
    </source>
</evidence>
<comment type="caution">
    <text evidence="1">The sequence shown here is derived from an EMBL/GenBank/DDBJ whole genome shotgun (WGS) entry which is preliminary data.</text>
</comment>
<evidence type="ECO:0000313" key="1">
    <source>
        <dbReference type="EMBL" id="TDQ20129.1"/>
    </source>
</evidence>
<dbReference type="Pfam" id="PF01527">
    <property type="entry name" value="HTH_Tnp_1"/>
    <property type="match status" value="1"/>
</dbReference>
<dbReference type="GO" id="GO:0003677">
    <property type="term" value="F:DNA binding"/>
    <property type="evidence" value="ECO:0007669"/>
    <property type="project" value="InterPro"/>
</dbReference>
<keyword evidence="2" id="KW-1185">Reference proteome</keyword>
<dbReference type="OrthoDB" id="1452931at2"/>
<dbReference type="AlphaFoldDB" id="A0A4V3D2P5"/>
<name>A0A4V3D2P5_9BACT</name>
<dbReference type="GO" id="GO:0006313">
    <property type="term" value="P:DNA transposition"/>
    <property type="evidence" value="ECO:0007669"/>
    <property type="project" value="InterPro"/>
</dbReference>
<gene>
    <name evidence="1" type="ORF">DFQ04_0006</name>
</gene>
<dbReference type="InterPro" id="IPR002514">
    <property type="entry name" value="Transposase_8"/>
</dbReference>
<dbReference type="InterPro" id="IPR009057">
    <property type="entry name" value="Homeodomain-like_sf"/>
</dbReference>